<keyword evidence="13" id="KW-1185">Reference proteome</keyword>
<evidence type="ECO:0000256" key="6">
    <source>
        <dbReference type="ARBA" id="ARBA00039449"/>
    </source>
</evidence>
<feature type="binding site" evidence="11">
    <location>
        <position position="110"/>
    </location>
    <ligand>
        <name>S-adenosyl-L-methionine</name>
        <dbReference type="ChEBI" id="CHEBI:59789"/>
    </ligand>
</feature>
<comment type="similarity">
    <text evidence="1">Belongs to the methyltransferase superfamily. NTM1 family.</text>
</comment>
<dbReference type="GO" id="GO:0071885">
    <property type="term" value="F:N-terminal protein N-methyltransferase activity"/>
    <property type="evidence" value="ECO:0007669"/>
    <property type="project" value="UniProtKB-EC"/>
</dbReference>
<dbReference type="GO" id="GO:0032259">
    <property type="term" value="P:methylation"/>
    <property type="evidence" value="ECO:0007669"/>
    <property type="project" value="UniProtKB-KW"/>
</dbReference>
<evidence type="ECO:0000256" key="7">
    <source>
        <dbReference type="ARBA" id="ARBA00043129"/>
    </source>
</evidence>
<dbReference type="FunFam" id="3.40.50.150:FF:000245">
    <property type="entry name" value="Methyltransferase domain containing protein"/>
    <property type="match status" value="1"/>
</dbReference>
<dbReference type="EMBL" id="CCKQ01019810">
    <property type="protein sequence ID" value="CDW91843.1"/>
    <property type="molecule type" value="Genomic_DNA"/>
</dbReference>
<dbReference type="InterPro" id="IPR029063">
    <property type="entry name" value="SAM-dependent_MTases_sf"/>
</dbReference>
<reference evidence="12 13" key="1">
    <citation type="submission" date="2014-06" db="EMBL/GenBank/DDBJ databases">
        <authorList>
            <person name="Swart Estienne"/>
        </authorList>
    </citation>
    <scope>NUCLEOTIDE SEQUENCE [LARGE SCALE GENOMIC DNA]</scope>
    <source>
        <strain evidence="12 13">130c</strain>
    </source>
</reference>
<evidence type="ECO:0000256" key="5">
    <source>
        <dbReference type="ARBA" id="ARBA00039112"/>
    </source>
</evidence>
<evidence type="ECO:0000313" key="12">
    <source>
        <dbReference type="EMBL" id="CDW91843.1"/>
    </source>
</evidence>
<evidence type="ECO:0000256" key="4">
    <source>
        <dbReference type="ARBA" id="ARBA00022691"/>
    </source>
</evidence>
<dbReference type="InParanoid" id="A0A078BE48"/>
<evidence type="ECO:0000256" key="9">
    <source>
        <dbReference type="ARBA" id="ARBA00047885"/>
    </source>
</evidence>
<feature type="binding site" evidence="11">
    <location>
        <position position="115"/>
    </location>
    <ligand>
        <name>S-adenosyl-L-methionine</name>
        <dbReference type="ChEBI" id="CHEBI:59789"/>
    </ligand>
</feature>
<organism evidence="12 13">
    <name type="scientific">Stylonychia lemnae</name>
    <name type="common">Ciliate</name>
    <dbReference type="NCBI Taxonomy" id="5949"/>
    <lineage>
        <taxon>Eukaryota</taxon>
        <taxon>Sar</taxon>
        <taxon>Alveolata</taxon>
        <taxon>Ciliophora</taxon>
        <taxon>Intramacronucleata</taxon>
        <taxon>Spirotrichea</taxon>
        <taxon>Stichotrichia</taxon>
        <taxon>Sporadotrichida</taxon>
        <taxon>Oxytrichidae</taxon>
        <taxon>Stylonychinae</taxon>
        <taxon>Stylonychia</taxon>
    </lineage>
</organism>
<name>A0A078BE48_STYLE</name>
<comment type="catalytic activity">
    <reaction evidence="8">
        <text>N-terminal L-seryl-L-prolyl-L-lysyl-[protein] + 3 S-adenosyl-L-methionine = N-terminal N,N,N-trimethyl-L-seryl-L-prolyl-L-lysyl-[protein] + 3 S-adenosyl-L-homocysteine + 3 H(+)</text>
        <dbReference type="Rhea" id="RHEA:54724"/>
        <dbReference type="Rhea" id="RHEA-COMP:13789"/>
        <dbReference type="Rhea" id="RHEA-COMP:13973"/>
        <dbReference type="ChEBI" id="CHEBI:15378"/>
        <dbReference type="ChEBI" id="CHEBI:57856"/>
        <dbReference type="ChEBI" id="CHEBI:59789"/>
        <dbReference type="ChEBI" id="CHEBI:138061"/>
        <dbReference type="ChEBI" id="CHEBI:138317"/>
        <dbReference type="EC" id="2.1.1.244"/>
    </reaction>
</comment>
<evidence type="ECO:0000256" key="8">
    <source>
        <dbReference type="ARBA" id="ARBA00047306"/>
    </source>
</evidence>
<evidence type="ECO:0000256" key="10">
    <source>
        <dbReference type="ARBA" id="ARBA00048167"/>
    </source>
</evidence>
<evidence type="ECO:0000256" key="1">
    <source>
        <dbReference type="ARBA" id="ARBA00009059"/>
    </source>
</evidence>
<dbReference type="AlphaFoldDB" id="A0A078BE48"/>
<feature type="binding site" evidence="11">
    <location>
        <position position="173"/>
    </location>
    <ligand>
        <name>S-adenosyl-L-methionine</name>
        <dbReference type="ChEBI" id="CHEBI:59789"/>
    </ligand>
</feature>
<dbReference type="CDD" id="cd02440">
    <property type="entry name" value="AdoMet_MTases"/>
    <property type="match status" value="1"/>
</dbReference>
<evidence type="ECO:0000313" key="13">
    <source>
        <dbReference type="Proteomes" id="UP000039865"/>
    </source>
</evidence>
<accession>A0A078BE48</accession>
<dbReference type="OrthoDB" id="1298661at2759"/>
<evidence type="ECO:0000256" key="2">
    <source>
        <dbReference type="ARBA" id="ARBA00022603"/>
    </source>
</evidence>
<sequence length="266" mass="30729">MMSTLAKAKAQPKGEDTYGNQYQSIDEMWKRELKPDPKELASEELKIEGRVGDQESWYKKQVEYWNNQEASVEGVLGGYGKVHPVDSDTSCSFLDGFKAKIGHDRALDCGAGIGRVTKSVLIDRFEKVDLVEPSQVQLDKAREYIGSDKVENYYCKGLQEFQFDYKYDCIWLQWVLCYLTDDDLVQFLIKCGENLTDENSMVFVKENVHEHGFYVDKDDNSVVRSDLLFQDIFERAGFTVVKHIYQQGFPKELFRISLYALKKAKQ</sequence>
<keyword evidence="3 12" id="KW-0808">Transferase</keyword>
<protein>
    <recommendedName>
        <fullName evidence="6">Alpha N-terminal protein methyltransferase 1</fullName>
        <ecNumber evidence="5">2.1.1.244</ecNumber>
    </recommendedName>
    <alternativeName>
        <fullName evidence="7">X-Pro-Lys N-terminal protein methyltransferase 1</fullName>
    </alternativeName>
</protein>
<proteinExistence type="inferred from homology"/>
<feature type="binding site" evidence="11">
    <location>
        <begin position="158"/>
        <end position="159"/>
    </location>
    <ligand>
        <name>S-adenosyl-L-methionine</name>
        <dbReference type="ChEBI" id="CHEBI:59789"/>
    </ligand>
</feature>
<dbReference type="Proteomes" id="UP000039865">
    <property type="component" value="Unassembled WGS sequence"/>
</dbReference>
<dbReference type="Pfam" id="PF05891">
    <property type="entry name" value="Methyltransf_PK"/>
    <property type="match status" value="1"/>
</dbReference>
<dbReference type="OMA" id="PVRMYCL"/>
<keyword evidence="2 12" id="KW-0489">Methyltransferase</keyword>
<keyword evidence="4 11" id="KW-0949">S-adenosyl-L-methionine</keyword>
<dbReference type="SUPFAM" id="SSF53335">
    <property type="entry name" value="S-adenosyl-L-methionine-dependent methyltransferases"/>
    <property type="match status" value="1"/>
</dbReference>
<dbReference type="InterPro" id="IPR008576">
    <property type="entry name" value="MeTrfase_NTM1"/>
</dbReference>
<comment type="catalytic activity">
    <reaction evidence="9">
        <text>N-terminal L-prolyl-L-prolyl-L-lysyl-[protein] + 2 S-adenosyl-L-methionine = N-terminal N,N-dimethyl-L-prolyl-L-prolyl-L-lysyl-[protein] + 2 S-adenosyl-L-homocysteine + 2 H(+)</text>
        <dbReference type="Rhea" id="RHEA:54736"/>
        <dbReference type="Rhea" id="RHEA-COMP:13787"/>
        <dbReference type="Rhea" id="RHEA-COMP:13974"/>
        <dbReference type="ChEBI" id="CHEBI:15378"/>
        <dbReference type="ChEBI" id="CHEBI:57856"/>
        <dbReference type="ChEBI" id="CHEBI:59789"/>
        <dbReference type="ChEBI" id="CHEBI:138059"/>
        <dbReference type="ChEBI" id="CHEBI:138318"/>
        <dbReference type="EC" id="2.1.1.244"/>
    </reaction>
</comment>
<comment type="catalytic activity">
    <reaction evidence="10">
        <text>N-terminal L-alanyl-L-prolyl-L-lysyl-[protein] + 3 S-adenosyl-L-methionine = N-terminal N,N,N-trimethyl-L-alanyl-L-prolyl-L-lysyl-[protein] + 3 S-adenosyl-L-homocysteine + 3 H(+)</text>
        <dbReference type="Rhea" id="RHEA:54712"/>
        <dbReference type="Rhea" id="RHEA-COMP:13785"/>
        <dbReference type="Rhea" id="RHEA-COMP:13971"/>
        <dbReference type="ChEBI" id="CHEBI:15378"/>
        <dbReference type="ChEBI" id="CHEBI:57856"/>
        <dbReference type="ChEBI" id="CHEBI:59789"/>
        <dbReference type="ChEBI" id="CHEBI:138057"/>
        <dbReference type="ChEBI" id="CHEBI:138315"/>
        <dbReference type="EC" id="2.1.1.244"/>
    </reaction>
</comment>
<gene>
    <name evidence="12" type="primary">Contig18363.g19506</name>
    <name evidence="12" type="ORF">STYLEM_21004</name>
</gene>
<evidence type="ECO:0000256" key="11">
    <source>
        <dbReference type="PIRSR" id="PIRSR016958-1"/>
    </source>
</evidence>
<dbReference type="GO" id="GO:0005737">
    <property type="term" value="C:cytoplasm"/>
    <property type="evidence" value="ECO:0007669"/>
    <property type="project" value="TreeGrafter"/>
</dbReference>
<dbReference type="PANTHER" id="PTHR12753">
    <property type="entry name" value="AD-003 - RELATED"/>
    <property type="match status" value="1"/>
</dbReference>
<dbReference type="PIRSF" id="PIRSF016958">
    <property type="entry name" value="DUF858_MeTrfase_lik"/>
    <property type="match status" value="1"/>
</dbReference>
<dbReference type="PANTHER" id="PTHR12753:SF0">
    <property type="entry name" value="ALPHA N-TERMINAL PROTEIN METHYLTRANSFERASE 1"/>
    <property type="match status" value="1"/>
</dbReference>
<dbReference type="Gene3D" id="3.40.50.150">
    <property type="entry name" value="Vaccinia Virus protein VP39"/>
    <property type="match status" value="1"/>
</dbReference>
<dbReference type="EC" id="2.1.1.244" evidence="5"/>
<evidence type="ECO:0000256" key="3">
    <source>
        <dbReference type="ARBA" id="ARBA00022679"/>
    </source>
</evidence>